<dbReference type="SMART" id="SM01016">
    <property type="entry name" value="Arg_tRNA_synt_N"/>
    <property type="match status" value="1"/>
</dbReference>
<evidence type="ECO:0000256" key="8">
    <source>
        <dbReference type="ARBA" id="ARBA00023146"/>
    </source>
</evidence>
<evidence type="ECO:0000256" key="1">
    <source>
        <dbReference type="ARBA" id="ARBA00004496"/>
    </source>
</evidence>
<feature type="domain" description="DALR anticodon binding" evidence="12">
    <location>
        <begin position="468"/>
        <end position="591"/>
    </location>
</feature>
<keyword evidence="15" id="KW-1185">Reference proteome</keyword>
<evidence type="ECO:0000259" key="13">
    <source>
        <dbReference type="SMART" id="SM01016"/>
    </source>
</evidence>
<evidence type="ECO:0000256" key="3">
    <source>
        <dbReference type="ARBA" id="ARBA00022490"/>
    </source>
</evidence>
<dbReference type="AlphaFoldDB" id="A0A4V1QVW5"/>
<reference evidence="14 15" key="1">
    <citation type="submission" date="2019-01" db="EMBL/GenBank/DDBJ databases">
        <title>Altererythrobacter rhizovicinus sp. nov., isolated from the rhizosphere soil of Haloxylon ammodendron.</title>
        <authorList>
            <person name="Li H.-P."/>
            <person name="Gou J.-Y."/>
            <person name="Yao D."/>
            <person name="Han Q.-Q."/>
            <person name="Shao K.-Z."/>
            <person name="Zhao Q."/>
            <person name="Zhang J.-L."/>
        </authorList>
    </citation>
    <scope>NUCLEOTIDE SEQUENCE [LARGE SCALE GENOMIC DNA]</scope>
    <source>
        <strain evidence="14 15">AY-3R</strain>
    </source>
</reference>
<dbReference type="SUPFAM" id="SSF52374">
    <property type="entry name" value="Nucleotidylyl transferase"/>
    <property type="match status" value="1"/>
</dbReference>
<proteinExistence type="inferred from homology"/>
<comment type="caution">
    <text evidence="14">The sequence shown here is derived from an EMBL/GenBank/DDBJ whole genome shotgun (WGS) entry which is preliminary data.</text>
</comment>
<dbReference type="OrthoDB" id="9803211at2"/>
<dbReference type="GO" id="GO:0005524">
    <property type="term" value="F:ATP binding"/>
    <property type="evidence" value="ECO:0007669"/>
    <property type="project" value="UniProtKB-UniRule"/>
</dbReference>
<dbReference type="SUPFAM" id="SSF47323">
    <property type="entry name" value="Anticodon-binding domain of a subclass of class I aminoacyl-tRNA synthetases"/>
    <property type="match status" value="1"/>
</dbReference>
<dbReference type="GO" id="GO:0005737">
    <property type="term" value="C:cytoplasm"/>
    <property type="evidence" value="ECO:0007669"/>
    <property type="project" value="UniProtKB-SubCell"/>
</dbReference>
<dbReference type="Gene3D" id="3.30.1360.70">
    <property type="entry name" value="Arginyl tRNA synthetase N-terminal domain"/>
    <property type="match status" value="1"/>
</dbReference>
<dbReference type="InterPro" id="IPR001412">
    <property type="entry name" value="aa-tRNA-synth_I_CS"/>
</dbReference>
<dbReference type="InterPro" id="IPR035684">
    <property type="entry name" value="ArgRS_core"/>
</dbReference>
<dbReference type="CDD" id="cd00671">
    <property type="entry name" value="ArgRS_core"/>
    <property type="match status" value="1"/>
</dbReference>
<keyword evidence="4 10" id="KW-0436">Ligase</keyword>
<dbReference type="InterPro" id="IPR009080">
    <property type="entry name" value="tRNAsynth_Ia_anticodon-bd"/>
</dbReference>
<keyword evidence="3 10" id="KW-0963">Cytoplasm</keyword>
<sequence>MPEHKISQRKTLHAAFAAKVDAVLAALEAEGALPAGSPRANVAVEPPRDPSHGDLATNAAMVLAKHAATNPRALAEKVVAHLERDPDIESAEIAGPGFINLRLSDAVWRDELAAIAELGADYGRSTLGTGTRVNIEYVSANPTGPMHMGHCRGAVVGDALAALLEFAGHEVVREYYVNDAGGQVDVLARSVHLRYREALGEDIGAIPEGLYPGDYLKPVGETLAAELGDTYRDAPEGEWLPEFRARAVAAMMDLIKTDLALLGIHHDVFASEAELQRAGKPAQAEAWLRQHDLVYDGILEAPKGKTPEDWEPVELPLFRSTKFGDDQDRPIRKSDGSWTYFGADLAYHMQKAESADALIDIWGADHAGTVKRIKAAVAALSEGAKEERGGKPIPFDVKLVQMVQLLRGGEPVKMSKRSGTFVTLADVVQEVGKDVVRFTMLTRKPEAQMEFDFAKVVEASKDNPVFYVQYAHARISSTLRKGAAEGVSPSADAVARLGDEELALVKQAAQFPRMVEAAAQAREPHRVAFFLYDLAAAFHAYWNLGNDTPAKRFIVAQDAELSGARLFLAAQIGQVVRNGLALLGVEAVEEM</sequence>
<dbReference type="NCBIfam" id="TIGR00456">
    <property type="entry name" value="argS"/>
    <property type="match status" value="1"/>
</dbReference>
<evidence type="ECO:0000256" key="6">
    <source>
        <dbReference type="ARBA" id="ARBA00022840"/>
    </source>
</evidence>
<dbReference type="EMBL" id="SDPV01000002">
    <property type="protein sequence ID" value="RXZ64076.1"/>
    <property type="molecule type" value="Genomic_DNA"/>
</dbReference>
<evidence type="ECO:0000259" key="12">
    <source>
        <dbReference type="SMART" id="SM00836"/>
    </source>
</evidence>
<dbReference type="InterPro" id="IPR005148">
    <property type="entry name" value="Arg-tRNA-synth_N"/>
</dbReference>
<accession>A0A4V1QVW5</accession>
<dbReference type="GO" id="GO:0004814">
    <property type="term" value="F:arginine-tRNA ligase activity"/>
    <property type="evidence" value="ECO:0007669"/>
    <property type="project" value="UniProtKB-UniRule"/>
</dbReference>
<evidence type="ECO:0000256" key="11">
    <source>
        <dbReference type="RuleBase" id="RU363038"/>
    </source>
</evidence>
<evidence type="ECO:0000256" key="5">
    <source>
        <dbReference type="ARBA" id="ARBA00022741"/>
    </source>
</evidence>
<name>A0A4V1QVW5_9SPHN</name>
<keyword evidence="5 10" id="KW-0547">Nucleotide-binding</keyword>
<evidence type="ECO:0000313" key="14">
    <source>
        <dbReference type="EMBL" id="RXZ64076.1"/>
    </source>
</evidence>
<evidence type="ECO:0000313" key="15">
    <source>
        <dbReference type="Proteomes" id="UP000293623"/>
    </source>
</evidence>
<dbReference type="PRINTS" id="PR01038">
    <property type="entry name" value="TRNASYNTHARG"/>
</dbReference>
<keyword evidence="8 10" id="KW-0030">Aminoacyl-tRNA synthetase</keyword>
<dbReference type="FunFam" id="3.30.1360.70:FF:000003">
    <property type="entry name" value="Arginine--tRNA ligase"/>
    <property type="match status" value="1"/>
</dbReference>
<comment type="similarity">
    <text evidence="2 10 11">Belongs to the class-I aminoacyl-tRNA synthetase family.</text>
</comment>
<dbReference type="SUPFAM" id="SSF55190">
    <property type="entry name" value="Arginyl-tRNA synthetase (ArgRS), N-terminal 'additional' domain"/>
    <property type="match status" value="1"/>
</dbReference>
<dbReference type="GO" id="GO:0006420">
    <property type="term" value="P:arginyl-tRNA aminoacylation"/>
    <property type="evidence" value="ECO:0007669"/>
    <property type="project" value="UniProtKB-UniRule"/>
</dbReference>
<dbReference type="Gene3D" id="3.40.50.620">
    <property type="entry name" value="HUPs"/>
    <property type="match status" value="1"/>
</dbReference>
<evidence type="ECO:0000256" key="2">
    <source>
        <dbReference type="ARBA" id="ARBA00005594"/>
    </source>
</evidence>
<dbReference type="FunFam" id="1.10.730.10:FF:000008">
    <property type="entry name" value="Arginine--tRNA ligase"/>
    <property type="match status" value="1"/>
</dbReference>
<protein>
    <recommendedName>
        <fullName evidence="10">Arginine--tRNA ligase</fullName>
        <ecNumber evidence="10">6.1.1.19</ecNumber>
    </recommendedName>
    <alternativeName>
        <fullName evidence="10">Arginyl-tRNA synthetase</fullName>
        <shortName evidence="10">ArgRS</shortName>
    </alternativeName>
</protein>
<dbReference type="InterPro" id="IPR001278">
    <property type="entry name" value="Arg-tRNA-ligase"/>
</dbReference>
<dbReference type="EC" id="6.1.1.19" evidence="10"/>
<gene>
    <name evidence="10" type="primary">argS</name>
    <name evidence="14" type="ORF">ETX26_09065</name>
</gene>
<dbReference type="InterPro" id="IPR036695">
    <property type="entry name" value="Arg-tRNA-synth_N_sf"/>
</dbReference>
<evidence type="ECO:0000256" key="4">
    <source>
        <dbReference type="ARBA" id="ARBA00022598"/>
    </source>
</evidence>
<dbReference type="Pfam" id="PF00750">
    <property type="entry name" value="tRNA-synt_1d"/>
    <property type="match status" value="1"/>
</dbReference>
<feature type="short sequence motif" description="'HIGH' region" evidence="10">
    <location>
        <begin position="140"/>
        <end position="150"/>
    </location>
</feature>
<feature type="domain" description="Arginyl tRNA synthetase N-terminal" evidence="13">
    <location>
        <begin position="14"/>
        <end position="103"/>
    </location>
</feature>
<comment type="subcellular location">
    <subcellularLocation>
        <location evidence="1 10">Cytoplasm</location>
    </subcellularLocation>
</comment>
<organism evidence="14 15">
    <name type="scientific">Pelagerythrobacter rhizovicinus</name>
    <dbReference type="NCBI Taxonomy" id="2268576"/>
    <lineage>
        <taxon>Bacteria</taxon>
        <taxon>Pseudomonadati</taxon>
        <taxon>Pseudomonadota</taxon>
        <taxon>Alphaproteobacteria</taxon>
        <taxon>Sphingomonadales</taxon>
        <taxon>Erythrobacteraceae</taxon>
        <taxon>Pelagerythrobacter</taxon>
    </lineage>
</organism>
<dbReference type="PANTHER" id="PTHR11956">
    <property type="entry name" value="ARGINYL-TRNA SYNTHETASE"/>
    <property type="match status" value="1"/>
</dbReference>
<dbReference type="Pfam" id="PF05746">
    <property type="entry name" value="DALR_1"/>
    <property type="match status" value="1"/>
</dbReference>
<dbReference type="InterPro" id="IPR008909">
    <property type="entry name" value="DALR_anticod-bd"/>
</dbReference>
<dbReference type="HAMAP" id="MF_00123">
    <property type="entry name" value="Arg_tRNA_synth"/>
    <property type="match status" value="1"/>
</dbReference>
<dbReference type="PROSITE" id="PS00178">
    <property type="entry name" value="AA_TRNA_LIGASE_I"/>
    <property type="match status" value="1"/>
</dbReference>
<evidence type="ECO:0000256" key="9">
    <source>
        <dbReference type="ARBA" id="ARBA00049339"/>
    </source>
</evidence>
<evidence type="ECO:0000256" key="7">
    <source>
        <dbReference type="ARBA" id="ARBA00022917"/>
    </source>
</evidence>
<dbReference type="RefSeq" id="WP_129524391.1">
    <property type="nucleotide sequence ID" value="NZ_SDPV01000002.1"/>
</dbReference>
<dbReference type="Proteomes" id="UP000293623">
    <property type="component" value="Unassembled WGS sequence"/>
</dbReference>
<comment type="subunit">
    <text evidence="10">Monomer.</text>
</comment>
<comment type="catalytic activity">
    <reaction evidence="9 10">
        <text>tRNA(Arg) + L-arginine + ATP = L-arginyl-tRNA(Arg) + AMP + diphosphate</text>
        <dbReference type="Rhea" id="RHEA:20301"/>
        <dbReference type="Rhea" id="RHEA-COMP:9658"/>
        <dbReference type="Rhea" id="RHEA-COMP:9673"/>
        <dbReference type="ChEBI" id="CHEBI:30616"/>
        <dbReference type="ChEBI" id="CHEBI:32682"/>
        <dbReference type="ChEBI" id="CHEBI:33019"/>
        <dbReference type="ChEBI" id="CHEBI:78442"/>
        <dbReference type="ChEBI" id="CHEBI:78513"/>
        <dbReference type="ChEBI" id="CHEBI:456215"/>
        <dbReference type="EC" id="6.1.1.19"/>
    </reaction>
</comment>
<dbReference type="PANTHER" id="PTHR11956:SF5">
    <property type="entry name" value="ARGININE--TRNA LIGASE, CYTOPLASMIC"/>
    <property type="match status" value="1"/>
</dbReference>
<dbReference type="InterPro" id="IPR014729">
    <property type="entry name" value="Rossmann-like_a/b/a_fold"/>
</dbReference>
<keyword evidence="6 10" id="KW-0067">ATP-binding</keyword>
<dbReference type="Gene3D" id="1.10.730.10">
    <property type="entry name" value="Isoleucyl-tRNA Synthetase, Domain 1"/>
    <property type="match status" value="1"/>
</dbReference>
<dbReference type="SMART" id="SM00836">
    <property type="entry name" value="DALR_1"/>
    <property type="match status" value="1"/>
</dbReference>
<dbReference type="Pfam" id="PF03485">
    <property type="entry name" value="Arg_tRNA_synt_N"/>
    <property type="match status" value="1"/>
</dbReference>
<evidence type="ECO:0000256" key="10">
    <source>
        <dbReference type="HAMAP-Rule" id="MF_00123"/>
    </source>
</evidence>
<keyword evidence="7 10" id="KW-0648">Protein biosynthesis</keyword>